<organism evidence="4 5">
    <name type="scientific">Primorskyibacter flagellatus</name>
    <dbReference type="NCBI Taxonomy" id="1387277"/>
    <lineage>
        <taxon>Bacteria</taxon>
        <taxon>Pseudomonadati</taxon>
        <taxon>Pseudomonadota</taxon>
        <taxon>Alphaproteobacteria</taxon>
        <taxon>Rhodobacterales</taxon>
        <taxon>Roseobacteraceae</taxon>
        <taxon>Primorskyibacter</taxon>
    </lineage>
</organism>
<evidence type="ECO:0000256" key="1">
    <source>
        <dbReference type="SAM" id="MobiDB-lite"/>
    </source>
</evidence>
<dbReference type="SUPFAM" id="SSF46785">
    <property type="entry name" value="Winged helix' DNA-binding domain"/>
    <property type="match status" value="1"/>
</dbReference>
<evidence type="ECO:0000313" key="4">
    <source>
        <dbReference type="EMBL" id="GGE50488.1"/>
    </source>
</evidence>
<sequence length="390" mass="43134">MTTTPFGARPVTAGLMENQARGRAEPAIGSMDKWQVLNALGLIAKDYGIGDRTLSVLQVLLSFHPDQVLRDGTPMVVFASNAAICDRAHGMPESTLRRHIAALVDAGLILRHDSPNGKRYARRGRGGEITRAFGFDLRPLLVLAPEIATRAAEETARREQIDALREEVSLLLRDALKLVAYGQAIGGMWDALDDRTQLARRYLRRKLGLDQLTVMRDEMQALVAEIRDQIEPDVPQPIRVETAATEHETAEVSGRDTRNERHYQRSDKDLSDKRQNRRTEPVSLALVLESCPDVLPYLDRRVTDWESFTSAICPVVPMIGLDTAVWGEACRNMGPRDAAITVAAMVQRIGTIGNPGAYFRTLARKAGEGDYSPLPLLLSLSRIGDPRRAA</sequence>
<feature type="domain" description="Plasmid replication protein C N-terminal" evidence="2">
    <location>
        <begin position="9"/>
        <end position="181"/>
    </location>
</feature>
<dbReference type="Proteomes" id="UP000612855">
    <property type="component" value="Unassembled WGS sequence"/>
</dbReference>
<evidence type="ECO:0000259" key="2">
    <source>
        <dbReference type="Pfam" id="PF03428"/>
    </source>
</evidence>
<feature type="region of interest" description="Disordered" evidence="1">
    <location>
        <begin position="244"/>
        <end position="277"/>
    </location>
</feature>
<gene>
    <name evidence="4" type="ORF">GCM10011360_41950</name>
</gene>
<proteinExistence type="predicted"/>
<evidence type="ECO:0000313" key="5">
    <source>
        <dbReference type="Proteomes" id="UP000612855"/>
    </source>
</evidence>
<name>A0A917EL37_9RHOB</name>
<dbReference type="EMBL" id="BMFJ01000004">
    <property type="protein sequence ID" value="GGE50488.1"/>
    <property type="molecule type" value="Genomic_DNA"/>
</dbReference>
<dbReference type="InterPro" id="IPR021760">
    <property type="entry name" value="RepC_C"/>
</dbReference>
<accession>A0A917EL37</accession>
<dbReference type="AlphaFoldDB" id="A0A917EL37"/>
<dbReference type="Pfam" id="PF11800">
    <property type="entry name" value="RP-C_C"/>
    <property type="match status" value="1"/>
</dbReference>
<dbReference type="InterPro" id="IPR047611">
    <property type="entry name" value="RepABC_RepC"/>
</dbReference>
<feature type="domain" description="Plasmid replication protein C C-terminal" evidence="3">
    <location>
        <begin position="284"/>
        <end position="381"/>
    </location>
</feature>
<comment type="caution">
    <text evidence="4">The sequence shown here is derived from an EMBL/GenBank/DDBJ whole genome shotgun (WGS) entry which is preliminary data.</text>
</comment>
<dbReference type="NCBIfam" id="NF040974">
    <property type="entry name" value="RepABC_RepC"/>
    <property type="match status" value="1"/>
</dbReference>
<dbReference type="InterPro" id="IPR036390">
    <property type="entry name" value="WH_DNA-bd_sf"/>
</dbReference>
<dbReference type="Pfam" id="PF03428">
    <property type="entry name" value="RP-C"/>
    <property type="match status" value="1"/>
</dbReference>
<reference evidence="5" key="1">
    <citation type="journal article" date="2019" name="Int. J. Syst. Evol. Microbiol.">
        <title>The Global Catalogue of Microorganisms (GCM) 10K type strain sequencing project: providing services to taxonomists for standard genome sequencing and annotation.</title>
        <authorList>
            <consortium name="The Broad Institute Genomics Platform"/>
            <consortium name="The Broad Institute Genome Sequencing Center for Infectious Disease"/>
            <person name="Wu L."/>
            <person name="Ma J."/>
        </authorList>
    </citation>
    <scope>NUCLEOTIDE SEQUENCE [LARGE SCALE GENOMIC DNA]</scope>
    <source>
        <strain evidence="5">CGMCC 1.12664</strain>
    </source>
</reference>
<dbReference type="InterPro" id="IPR005090">
    <property type="entry name" value="RepC_N"/>
</dbReference>
<evidence type="ECO:0000259" key="3">
    <source>
        <dbReference type="Pfam" id="PF11800"/>
    </source>
</evidence>
<protein>
    <submittedName>
        <fullName evidence="4">Replication initiation protein</fullName>
    </submittedName>
</protein>
<keyword evidence="5" id="KW-1185">Reference proteome</keyword>